<name>A0A1E4RFR5_9ASCO</name>
<evidence type="ECO:0000256" key="1">
    <source>
        <dbReference type="SAM" id="Phobius"/>
    </source>
</evidence>
<gene>
    <name evidence="2" type="ORF">HYPBUDRAFT_222298</name>
</gene>
<accession>A0A1E4RFR5</accession>
<dbReference type="RefSeq" id="XP_020075160.1">
    <property type="nucleotide sequence ID" value="XM_020223105.1"/>
</dbReference>
<dbReference type="EMBL" id="KV454543">
    <property type="protein sequence ID" value="ODV66093.1"/>
    <property type="molecule type" value="Genomic_DNA"/>
</dbReference>
<feature type="transmembrane region" description="Helical" evidence="1">
    <location>
        <begin position="53"/>
        <end position="73"/>
    </location>
</feature>
<keyword evidence="1" id="KW-1133">Transmembrane helix</keyword>
<dbReference type="Proteomes" id="UP000095085">
    <property type="component" value="Unassembled WGS sequence"/>
</dbReference>
<protein>
    <submittedName>
        <fullName evidence="2">Uncharacterized protein</fullName>
    </submittedName>
</protein>
<keyword evidence="1" id="KW-0472">Membrane</keyword>
<dbReference type="AlphaFoldDB" id="A0A1E4RFR5"/>
<reference evidence="3" key="1">
    <citation type="submission" date="2016-05" db="EMBL/GenBank/DDBJ databases">
        <title>Comparative genomics of biotechnologically important yeasts.</title>
        <authorList>
            <consortium name="DOE Joint Genome Institute"/>
            <person name="Riley R."/>
            <person name="Haridas S."/>
            <person name="Wolfe K.H."/>
            <person name="Lopes M.R."/>
            <person name="Hittinger C.T."/>
            <person name="Goker M."/>
            <person name="Salamov A."/>
            <person name="Wisecaver J."/>
            <person name="Long T.M."/>
            <person name="Aerts A.L."/>
            <person name="Barry K."/>
            <person name="Choi C."/>
            <person name="Clum A."/>
            <person name="Coughlan A.Y."/>
            <person name="Deshpande S."/>
            <person name="Douglass A.P."/>
            <person name="Hanson S.J."/>
            <person name="Klenk H.-P."/>
            <person name="Labutti K."/>
            <person name="Lapidus A."/>
            <person name="Lindquist E."/>
            <person name="Lipzen A."/>
            <person name="Meier-Kolthoff J.P."/>
            <person name="Ohm R.A."/>
            <person name="Otillar R.P."/>
            <person name="Pangilinan J."/>
            <person name="Peng Y."/>
            <person name="Rokas A."/>
            <person name="Rosa C.A."/>
            <person name="Scheuner C."/>
            <person name="Sibirny A.A."/>
            <person name="Slot J.C."/>
            <person name="Stielow J.B."/>
            <person name="Sun H."/>
            <person name="Kurtzman C.P."/>
            <person name="Blackwell M."/>
            <person name="Grigoriev I.V."/>
            <person name="Jeffries T.W."/>
        </authorList>
    </citation>
    <scope>NUCLEOTIDE SEQUENCE [LARGE SCALE GENOMIC DNA]</scope>
    <source>
        <strain evidence="3">NRRL Y-1933</strain>
    </source>
</reference>
<evidence type="ECO:0000313" key="2">
    <source>
        <dbReference type="EMBL" id="ODV66093.1"/>
    </source>
</evidence>
<evidence type="ECO:0000313" key="3">
    <source>
        <dbReference type="Proteomes" id="UP000095085"/>
    </source>
</evidence>
<proteinExistence type="predicted"/>
<dbReference type="GeneID" id="30997654"/>
<keyword evidence="3" id="KW-1185">Reference proteome</keyword>
<organism evidence="2 3">
    <name type="scientific">Hyphopichia burtonii NRRL Y-1933</name>
    <dbReference type="NCBI Taxonomy" id="984485"/>
    <lineage>
        <taxon>Eukaryota</taxon>
        <taxon>Fungi</taxon>
        <taxon>Dikarya</taxon>
        <taxon>Ascomycota</taxon>
        <taxon>Saccharomycotina</taxon>
        <taxon>Pichiomycetes</taxon>
        <taxon>Debaryomycetaceae</taxon>
        <taxon>Hyphopichia</taxon>
    </lineage>
</organism>
<keyword evidence="1" id="KW-0812">Transmembrane</keyword>
<sequence length="99" mass="10905">MEWIMVMYGSGDGAACLGWESHDANRLTLSTPTTSPSATLHSPSAQPVIGNLYIIHVWGSWCFPDSLIVLILLQSLTGLRTKTNTPKKASLKKLPRRIR</sequence>